<protein>
    <submittedName>
        <fullName evidence="4">GPI-anchored protein LLG2-like</fullName>
    </submittedName>
</protein>
<feature type="chain" id="PRO_5046570559" evidence="1">
    <location>
        <begin position="23"/>
        <end position="144"/>
    </location>
</feature>
<dbReference type="Proteomes" id="UP000694930">
    <property type="component" value="Chromosome 3"/>
</dbReference>
<dbReference type="Pfam" id="PF26578">
    <property type="entry name" value="LLG1"/>
    <property type="match status" value="1"/>
</dbReference>
<reference evidence="4" key="2">
    <citation type="submission" date="2025-08" db="UniProtKB">
        <authorList>
            <consortium name="RefSeq"/>
        </authorList>
    </citation>
    <scope>IDENTIFICATION</scope>
</reference>
<evidence type="ECO:0000256" key="1">
    <source>
        <dbReference type="SAM" id="SignalP"/>
    </source>
</evidence>
<sequence>MAFERSCFFLFFFFLAIGLASSSPNHVSYDALNGHMLGGRALLEKLYVKDDCPVDFEKEDLTPITGTCKGPYYNPLVCCNAFTQIACKYAELINNVENGCSTGLFYALNKQGGYPNNLFAQICKGDKEGLPCDKPKAAANKGRH</sequence>
<evidence type="ECO:0000313" key="3">
    <source>
        <dbReference type="Proteomes" id="UP000694930"/>
    </source>
</evidence>
<dbReference type="GeneID" id="107013879"/>
<dbReference type="InterPro" id="IPR039307">
    <property type="entry name" value="LORELEI-like"/>
</dbReference>
<gene>
    <name evidence="4" type="primary">LOC107013879</name>
</gene>
<proteinExistence type="predicted"/>
<feature type="domain" description="GPI-anchored protein LLG1-like" evidence="2">
    <location>
        <begin position="54"/>
        <end position="130"/>
    </location>
</feature>
<dbReference type="PANTHER" id="PTHR31533">
    <property type="entry name" value="GPI-ANCHORED PROTEIN LLG1-RELATED-RELATED"/>
    <property type="match status" value="1"/>
</dbReference>
<keyword evidence="1" id="KW-0732">Signal</keyword>
<organism evidence="3 4">
    <name type="scientific">Solanum pennellii</name>
    <name type="common">Tomato</name>
    <name type="synonym">Lycopersicon pennellii</name>
    <dbReference type="NCBI Taxonomy" id="28526"/>
    <lineage>
        <taxon>Eukaryota</taxon>
        <taxon>Viridiplantae</taxon>
        <taxon>Streptophyta</taxon>
        <taxon>Embryophyta</taxon>
        <taxon>Tracheophyta</taxon>
        <taxon>Spermatophyta</taxon>
        <taxon>Magnoliopsida</taxon>
        <taxon>eudicotyledons</taxon>
        <taxon>Gunneridae</taxon>
        <taxon>Pentapetalae</taxon>
        <taxon>asterids</taxon>
        <taxon>lamiids</taxon>
        <taxon>Solanales</taxon>
        <taxon>Solanaceae</taxon>
        <taxon>Solanoideae</taxon>
        <taxon>Solaneae</taxon>
        <taxon>Solanum</taxon>
        <taxon>Solanum subgen. Lycopersicon</taxon>
    </lineage>
</organism>
<name>A0ABM1GCP9_SOLPN</name>
<keyword evidence="3" id="KW-1185">Reference proteome</keyword>
<evidence type="ECO:0000259" key="2">
    <source>
        <dbReference type="Pfam" id="PF26578"/>
    </source>
</evidence>
<dbReference type="PANTHER" id="PTHR31533:SF12">
    <property type="entry name" value="GPI-ANCHORED PROTEIN LORELEI-LIKE"/>
    <property type="match status" value="1"/>
</dbReference>
<dbReference type="RefSeq" id="XP_015069246.1">
    <property type="nucleotide sequence ID" value="XM_015213760.2"/>
</dbReference>
<reference evidence="3" key="1">
    <citation type="journal article" date="2014" name="Nat. Genet.">
        <title>The genome of the stress-tolerant wild tomato species Solanum pennellii.</title>
        <authorList>
            <person name="Bolger A."/>
            <person name="Scossa F."/>
            <person name="Bolger M.E."/>
            <person name="Lanz C."/>
            <person name="Maumus F."/>
            <person name="Tohge T."/>
            <person name="Quesneville H."/>
            <person name="Alseekh S."/>
            <person name="Sorensen I."/>
            <person name="Lichtenstein G."/>
            <person name="Fich E.A."/>
            <person name="Conte M."/>
            <person name="Keller H."/>
            <person name="Schneeberger K."/>
            <person name="Schwacke R."/>
            <person name="Ofner I."/>
            <person name="Vrebalov J."/>
            <person name="Xu Y."/>
            <person name="Osorio S."/>
            <person name="Aflitos S.A."/>
            <person name="Schijlen E."/>
            <person name="Jimenez-Gomez J.M."/>
            <person name="Ryngajllo M."/>
            <person name="Kimura S."/>
            <person name="Kumar R."/>
            <person name="Koenig D."/>
            <person name="Headland L.R."/>
            <person name="Maloof J.N."/>
            <person name="Sinha N."/>
            <person name="van Ham R.C."/>
            <person name="Lankhorst R.K."/>
            <person name="Mao L."/>
            <person name="Vogel A."/>
            <person name="Arsova B."/>
            <person name="Panstruga R."/>
            <person name="Fei Z."/>
            <person name="Rose J.K."/>
            <person name="Zamir D."/>
            <person name="Carrari F."/>
            <person name="Giovannoni J.J."/>
            <person name="Weigel D."/>
            <person name="Usadel B."/>
            <person name="Fernie A.R."/>
        </authorList>
    </citation>
    <scope>NUCLEOTIDE SEQUENCE [LARGE SCALE GENOMIC DNA]</scope>
    <source>
        <strain evidence="3">cv. LA0716</strain>
    </source>
</reference>
<dbReference type="InterPro" id="IPR058888">
    <property type="entry name" value="LLG1-like"/>
</dbReference>
<accession>A0ABM1GCP9</accession>
<evidence type="ECO:0000313" key="4">
    <source>
        <dbReference type="RefSeq" id="XP_015069246.1"/>
    </source>
</evidence>
<feature type="signal peptide" evidence="1">
    <location>
        <begin position="1"/>
        <end position="22"/>
    </location>
</feature>